<evidence type="ECO:0000256" key="7">
    <source>
        <dbReference type="ARBA" id="ARBA00023098"/>
    </source>
</evidence>
<dbReference type="GO" id="GO:0016020">
    <property type="term" value="C:membrane"/>
    <property type="evidence" value="ECO:0007669"/>
    <property type="project" value="UniProtKB-SubCell"/>
</dbReference>
<dbReference type="Pfam" id="PF01066">
    <property type="entry name" value="CDP-OH_P_transf"/>
    <property type="match status" value="1"/>
</dbReference>
<evidence type="ECO:0000256" key="2">
    <source>
        <dbReference type="ARBA" id="ARBA00010441"/>
    </source>
</evidence>
<evidence type="ECO:0000256" key="5">
    <source>
        <dbReference type="ARBA" id="ARBA00022692"/>
    </source>
</evidence>
<comment type="similarity">
    <text evidence="2 11">Belongs to the CDP-alcohol phosphatidyltransferase class-I family.</text>
</comment>
<dbReference type="PANTHER" id="PTHR14269:SF61">
    <property type="entry name" value="CDP-DIACYLGLYCEROL--SERINE O-PHOSPHATIDYLTRANSFERASE"/>
    <property type="match status" value="1"/>
</dbReference>
<gene>
    <name evidence="15" type="ORF">SAMN06265368_0802</name>
</gene>
<keyword evidence="5 13" id="KW-0812">Transmembrane</keyword>
<keyword evidence="6 13" id="KW-1133">Transmembrane helix</keyword>
<dbReference type="InterPro" id="IPR012616">
    <property type="entry name" value="CDP-OH_P_trans_C"/>
</dbReference>
<organism evidence="15 16">
    <name type="scientific">Cohaesibacter gelatinilyticus</name>
    <dbReference type="NCBI Taxonomy" id="372072"/>
    <lineage>
        <taxon>Bacteria</taxon>
        <taxon>Pseudomonadati</taxon>
        <taxon>Pseudomonadota</taxon>
        <taxon>Alphaproteobacteria</taxon>
        <taxon>Hyphomicrobiales</taxon>
        <taxon>Cohaesibacteraceae</taxon>
    </lineage>
</organism>
<dbReference type="InterPro" id="IPR048254">
    <property type="entry name" value="CDP_ALCOHOL_P_TRANSF_CS"/>
</dbReference>
<feature type="compositionally biased region" description="Basic and acidic residues" evidence="12">
    <location>
        <begin position="20"/>
        <end position="35"/>
    </location>
</feature>
<evidence type="ECO:0000256" key="13">
    <source>
        <dbReference type="SAM" id="Phobius"/>
    </source>
</evidence>
<protein>
    <submittedName>
        <fullName evidence="15">CDP-diacylglycerol---serine O-phosphatidyltransferase</fullName>
    </submittedName>
</protein>
<dbReference type="EMBL" id="OBEL01000001">
    <property type="protein sequence ID" value="SNZ07284.1"/>
    <property type="molecule type" value="Genomic_DNA"/>
</dbReference>
<dbReference type="InterPro" id="IPR000462">
    <property type="entry name" value="CDP-OH_P_trans"/>
</dbReference>
<keyword evidence="8 13" id="KW-0472">Membrane</keyword>
<evidence type="ECO:0000259" key="14">
    <source>
        <dbReference type="Pfam" id="PF08009"/>
    </source>
</evidence>
<feature type="transmembrane region" description="Helical" evidence="13">
    <location>
        <begin position="169"/>
        <end position="188"/>
    </location>
</feature>
<accession>A0A285NCN8</accession>
<dbReference type="GO" id="GO:0016780">
    <property type="term" value="F:phosphotransferase activity, for other substituted phosphate groups"/>
    <property type="evidence" value="ECO:0007669"/>
    <property type="project" value="InterPro"/>
</dbReference>
<evidence type="ECO:0000256" key="4">
    <source>
        <dbReference type="ARBA" id="ARBA00022679"/>
    </source>
</evidence>
<dbReference type="Pfam" id="PF08009">
    <property type="entry name" value="CDP-OH_P_tran_2"/>
    <property type="match status" value="1"/>
</dbReference>
<dbReference type="AlphaFoldDB" id="A0A285NCN8"/>
<evidence type="ECO:0000256" key="11">
    <source>
        <dbReference type="RuleBase" id="RU003750"/>
    </source>
</evidence>
<dbReference type="PROSITE" id="PS00379">
    <property type="entry name" value="CDP_ALCOHOL_P_TRANSF"/>
    <property type="match status" value="1"/>
</dbReference>
<dbReference type="InterPro" id="IPR043130">
    <property type="entry name" value="CDP-OH_PTrfase_TM_dom"/>
</dbReference>
<evidence type="ECO:0000256" key="8">
    <source>
        <dbReference type="ARBA" id="ARBA00023136"/>
    </source>
</evidence>
<feature type="domain" description="CDP-alcohol phosphatidyltransferase C-terminal" evidence="14">
    <location>
        <begin position="235"/>
        <end position="269"/>
    </location>
</feature>
<name>A0A285NCN8_9HYPH</name>
<keyword evidence="7" id="KW-0443">Lipid metabolism</keyword>
<feature type="region of interest" description="Disordered" evidence="12">
    <location>
        <begin position="1"/>
        <end position="37"/>
    </location>
</feature>
<feature type="transmembrane region" description="Helical" evidence="13">
    <location>
        <begin position="200"/>
        <end position="223"/>
    </location>
</feature>
<keyword evidence="10" id="KW-1208">Phospholipid metabolism</keyword>
<dbReference type="PANTHER" id="PTHR14269">
    <property type="entry name" value="CDP-DIACYLGLYCEROL--GLYCEROL-3-PHOSPHATE 3-PHOSPHATIDYLTRANSFERASE-RELATED"/>
    <property type="match status" value="1"/>
</dbReference>
<keyword evidence="4 11" id="KW-0808">Transferase</keyword>
<feature type="transmembrane region" description="Helical" evidence="13">
    <location>
        <begin position="134"/>
        <end position="157"/>
    </location>
</feature>
<feature type="transmembrane region" description="Helical" evidence="13">
    <location>
        <begin position="235"/>
        <end position="252"/>
    </location>
</feature>
<keyword evidence="3" id="KW-0444">Lipid biosynthesis</keyword>
<evidence type="ECO:0000313" key="15">
    <source>
        <dbReference type="EMBL" id="SNZ07284.1"/>
    </source>
</evidence>
<keyword evidence="9" id="KW-0594">Phospholipid biosynthesis</keyword>
<evidence type="ECO:0000256" key="10">
    <source>
        <dbReference type="ARBA" id="ARBA00023264"/>
    </source>
</evidence>
<sequence>MAMDEKEENGLTNPFQSFDPEGKAADEHEEADNPKQRGIKGVPFRVIAPNLVTLMALCAGLTGVRMAIEGRFELALYAILAAALLDGLDGRIARLLKGSSRFGAELDSLTDFVNFGVAPALMLHVWILKEIPSFGWIASLLFAMSMVLRLARFNVALDDKNKPAWQKDFFVGVPAPAGAMLVLLPLYLEQVGLPKYSEMAPLVLAYTLFVAMLVVSSIPTYSGKTIGVRIPRDRVLPLFVGVIACVALFFSYPWVTLTLISLGYLISIPLARRAWHRANRAMGDSAEAEFGDVNFGEDFEETDSNKK</sequence>
<keyword evidence="16" id="KW-1185">Reference proteome</keyword>
<dbReference type="Gene3D" id="1.20.120.1760">
    <property type="match status" value="1"/>
</dbReference>
<evidence type="ECO:0000256" key="1">
    <source>
        <dbReference type="ARBA" id="ARBA00004141"/>
    </source>
</evidence>
<proteinExistence type="inferred from homology"/>
<reference evidence="15 16" key="1">
    <citation type="submission" date="2017-09" db="EMBL/GenBank/DDBJ databases">
        <authorList>
            <person name="Ehlers B."/>
            <person name="Leendertz F.H."/>
        </authorList>
    </citation>
    <scope>NUCLEOTIDE SEQUENCE [LARGE SCALE GENOMIC DNA]</scope>
    <source>
        <strain evidence="15 16">DSM 18289</strain>
    </source>
</reference>
<dbReference type="Proteomes" id="UP000219439">
    <property type="component" value="Unassembled WGS sequence"/>
</dbReference>
<evidence type="ECO:0000256" key="6">
    <source>
        <dbReference type="ARBA" id="ARBA00022989"/>
    </source>
</evidence>
<feature type="transmembrane region" description="Helical" evidence="13">
    <location>
        <begin position="46"/>
        <end position="68"/>
    </location>
</feature>
<comment type="subcellular location">
    <subcellularLocation>
        <location evidence="1">Membrane</location>
        <topology evidence="1">Multi-pass membrane protein</topology>
    </subcellularLocation>
</comment>
<evidence type="ECO:0000313" key="16">
    <source>
        <dbReference type="Proteomes" id="UP000219439"/>
    </source>
</evidence>
<evidence type="ECO:0000256" key="3">
    <source>
        <dbReference type="ARBA" id="ARBA00022516"/>
    </source>
</evidence>
<dbReference type="GO" id="GO:0008654">
    <property type="term" value="P:phospholipid biosynthetic process"/>
    <property type="evidence" value="ECO:0007669"/>
    <property type="project" value="UniProtKB-KW"/>
</dbReference>
<dbReference type="InterPro" id="IPR050324">
    <property type="entry name" value="CDP-alcohol_PTase-I"/>
</dbReference>
<evidence type="ECO:0000256" key="12">
    <source>
        <dbReference type="SAM" id="MobiDB-lite"/>
    </source>
</evidence>
<evidence type="ECO:0000256" key="9">
    <source>
        <dbReference type="ARBA" id="ARBA00023209"/>
    </source>
</evidence>